<evidence type="ECO:0000256" key="2">
    <source>
        <dbReference type="SAM" id="Phobius"/>
    </source>
</evidence>
<protein>
    <submittedName>
        <fullName evidence="3">Unannotated protein</fullName>
    </submittedName>
</protein>
<name>A0A6J7KYZ8_9ZZZZ</name>
<dbReference type="AlphaFoldDB" id="A0A6J7KYZ8"/>
<evidence type="ECO:0000313" key="3">
    <source>
        <dbReference type="EMBL" id="CAB4960920.1"/>
    </source>
</evidence>
<keyword evidence="2" id="KW-0812">Transmembrane</keyword>
<dbReference type="EMBL" id="CAFBMW010000036">
    <property type="protein sequence ID" value="CAB4960920.1"/>
    <property type="molecule type" value="Genomic_DNA"/>
</dbReference>
<sequence length="176" mass="18863">MTEQSLTDLLERLGDRSTVSPPPVEQMVARVRLQHRRRIASVTVAATLTVAVAVTGGVAVFGRYNTPPVADRAMDPTATRPPTTAPNDAQSLSATPHLIEVALEQEVVDLLPGVSLTSKRGYVYSTDYEGPVATSPEEAAEIMADRVDAEGDIWIPMYLADGKTVIGRLKVGHVSE</sequence>
<gene>
    <name evidence="3" type="ORF">UFOPK3662_03223</name>
</gene>
<accession>A0A6J7KYZ8</accession>
<keyword evidence="2" id="KW-0472">Membrane</keyword>
<feature type="region of interest" description="Disordered" evidence="1">
    <location>
        <begin position="1"/>
        <end position="21"/>
    </location>
</feature>
<reference evidence="3" key="1">
    <citation type="submission" date="2020-05" db="EMBL/GenBank/DDBJ databases">
        <authorList>
            <person name="Chiriac C."/>
            <person name="Salcher M."/>
            <person name="Ghai R."/>
            <person name="Kavagutti S V."/>
        </authorList>
    </citation>
    <scope>NUCLEOTIDE SEQUENCE</scope>
</reference>
<evidence type="ECO:0000256" key="1">
    <source>
        <dbReference type="SAM" id="MobiDB-lite"/>
    </source>
</evidence>
<organism evidence="3">
    <name type="scientific">freshwater metagenome</name>
    <dbReference type="NCBI Taxonomy" id="449393"/>
    <lineage>
        <taxon>unclassified sequences</taxon>
        <taxon>metagenomes</taxon>
        <taxon>ecological metagenomes</taxon>
    </lineage>
</organism>
<proteinExistence type="predicted"/>
<keyword evidence="2" id="KW-1133">Transmembrane helix</keyword>
<feature type="transmembrane region" description="Helical" evidence="2">
    <location>
        <begin position="39"/>
        <end position="62"/>
    </location>
</feature>